<proteinExistence type="predicted"/>
<dbReference type="AlphaFoldDB" id="A0A9X5VFD5"/>
<dbReference type="EMBL" id="MLYK01000007">
    <property type="protein sequence ID" value="OJS97295.1"/>
    <property type="molecule type" value="Genomic_DNA"/>
</dbReference>
<dbReference type="Gene3D" id="2.180.10.10">
    <property type="entry name" value="RHS repeat-associated core"/>
    <property type="match status" value="1"/>
</dbReference>
<dbReference type="Pfam" id="PF25023">
    <property type="entry name" value="TEN_YD-shell"/>
    <property type="match status" value="1"/>
</dbReference>
<evidence type="ECO:0000313" key="3">
    <source>
        <dbReference type="EMBL" id="OJS97295.1"/>
    </source>
</evidence>
<dbReference type="PANTHER" id="PTHR32305">
    <property type="match status" value="1"/>
</dbReference>
<dbReference type="Proteomes" id="UP000184161">
    <property type="component" value="Unassembled WGS sequence"/>
</dbReference>
<keyword evidence="1" id="KW-0677">Repeat</keyword>
<comment type="caution">
    <text evidence="3">The sequence shown here is derived from an EMBL/GenBank/DDBJ whole genome shotgun (WGS) entry which is preliminary data.</text>
</comment>
<evidence type="ECO:0000313" key="4">
    <source>
        <dbReference type="Proteomes" id="UP000184161"/>
    </source>
</evidence>
<gene>
    <name evidence="3" type="ORF">BKK64_02735</name>
</gene>
<dbReference type="InterPro" id="IPR056823">
    <property type="entry name" value="TEN-like_YD-shell"/>
</dbReference>
<dbReference type="RefSeq" id="WP_069461624.1">
    <property type="nucleotide sequence ID" value="NZ_CAXORJ010000053.1"/>
</dbReference>
<evidence type="ECO:0000256" key="1">
    <source>
        <dbReference type="ARBA" id="ARBA00022737"/>
    </source>
</evidence>
<name>A0A9X5VFD5_BACCE</name>
<dbReference type="InterPro" id="IPR022385">
    <property type="entry name" value="Rhs_assc_core"/>
</dbReference>
<evidence type="ECO:0000259" key="2">
    <source>
        <dbReference type="Pfam" id="PF25023"/>
    </source>
</evidence>
<sequence>MVCSYRWILDPGDEDDPVTMTNQDKEVVATYEYDAWGNVLKSEAKGIAADNPFGYAGYMYDKEIGMYYLIARYYNPDHGVFLSVDPDPGDSDDPVTQNGYTYGDNNPVMMVDPDGHWAYRFWGTTPMPYHNNRTAYAHVKGVKSGLVAVRDSYAGFVGMGNGLNKAFTFGVGWAFGWKTSKNNSKKKIANLSPGQRVAKQQIIKNTVKSAAKGAFFVGSKAVGGIGLIPDLVVYVDGYYKGYKKGYTEYRTKKTNSKKRRK</sequence>
<organism evidence="3 4">
    <name type="scientific">Bacillus cereus</name>
    <dbReference type="NCBI Taxonomy" id="1396"/>
    <lineage>
        <taxon>Bacteria</taxon>
        <taxon>Bacillati</taxon>
        <taxon>Bacillota</taxon>
        <taxon>Bacilli</taxon>
        <taxon>Bacillales</taxon>
        <taxon>Bacillaceae</taxon>
        <taxon>Bacillus</taxon>
        <taxon>Bacillus cereus group</taxon>
    </lineage>
</organism>
<accession>A0A9X5VFD5</accession>
<protein>
    <submittedName>
        <fullName evidence="3">Type IV secretion protein Rhs</fullName>
    </submittedName>
</protein>
<feature type="domain" description="Teneurin-like YD-shell" evidence="2">
    <location>
        <begin position="16"/>
        <end position="108"/>
    </location>
</feature>
<dbReference type="InterPro" id="IPR050708">
    <property type="entry name" value="T6SS_VgrG/RHS"/>
</dbReference>
<dbReference type="PANTHER" id="PTHR32305:SF17">
    <property type="entry name" value="TRNA NUCLEASE WAPA"/>
    <property type="match status" value="1"/>
</dbReference>
<dbReference type="NCBIfam" id="TIGR03696">
    <property type="entry name" value="Rhs_assc_core"/>
    <property type="match status" value="1"/>
</dbReference>
<reference evidence="3 4" key="1">
    <citation type="submission" date="2016-10" db="EMBL/GenBank/DDBJ databases">
        <title>Draft Genome Sequence of one Bacillus cereus strain isolated from pooled breast milk.</title>
        <authorList>
            <person name="Woudstra C."/>
            <person name="Chamoin A."/>
            <person name="Gentil S."/>
            <person name="Rambeloson T."/>
            <person name="Delannoye S."/>
            <person name="Heinnekine J.A."/>
            <person name="Herbin S."/>
            <person name="Fach P."/>
        </authorList>
    </citation>
    <scope>NUCLEOTIDE SEQUENCE [LARGE SCALE GENOMIC DNA]</scope>
    <source>
        <strain evidence="3 4">16SBCL1279</strain>
    </source>
</reference>